<dbReference type="Proteomes" id="UP000646244">
    <property type="component" value="Unassembled WGS sequence"/>
</dbReference>
<reference evidence="2" key="2">
    <citation type="submission" date="2020-09" db="EMBL/GenBank/DDBJ databases">
        <authorList>
            <person name="Sun Q."/>
            <person name="Ohkuma M."/>
        </authorList>
    </citation>
    <scope>NUCLEOTIDE SEQUENCE</scope>
    <source>
        <strain evidence="2">JCM 4633</strain>
    </source>
</reference>
<feature type="compositionally biased region" description="Acidic residues" evidence="1">
    <location>
        <begin position="567"/>
        <end position="583"/>
    </location>
</feature>
<accession>A0A918WIB6</accession>
<sequence>MNDPDPEAGAVVVVDFRSADERPADHARLRETVAGQLRRERDEEPEHLRFLVVDTPAGLTGHATAYERVMGYPTLGSVRVVCLAVGDLPQGREDHRLRLASVLRSAGAGVLWAADPCGGDGRGGEPGGRREGAALHVLTDLLRTPEVFDRVFAGLRRCPASTAAPAVRVLEHDLSPAARAHAWDAALARFTGEAVAADAPDLRPGDLPGRLAELADGGPRSAADRFRVPGGAADAAHGACGQALRDADRARSALARPSGLYDGRPAAGRLARAVEEAARALGRYRDLVAGVLRDSGGLGIPAGQAGQVLAEAGITLPPEGRERPGSAEDDLGRYTLSMLGEGLDLHAVAGRLTALSERLAPLPAGGRLPELAERCPPGPARSVTTGHPFRFAGPGPGPLVPVAVLAFAAALWPWPGTLLCLLPLTLLLTGHLLAARARPNRAAGGPMSSAWPAQSAAAVLGATGGLALGAAVDVPPWAALAGLLLSVPGTLVLLSRRWARAVDAWWAATGADRIAAGLDGVDALLADAVRQQWWAVEERTRCADGARSLAGALRTAAGGPAGPDGQGEADDWDGGEGEGDWLDEPGWTASAPTVDPAPGPAGETGAYGAESAPGWLDPGTGEGGPELLDTLVADLADATADALRRHWDMDGPHGFAGPADAHAATPEQAVRQAVDAAHRHLSRNGVVAVPPFAQRERRRGDPVSLLGVGPQRLREALAPELLARRLQPLCSPAQLALLSRDPAATWLIRFAPEAVRPPVADGGPHDGTEGVVWTASGRFVGAVRLTPLRAGTVEAVWARADDDPDDDGGGPHGA</sequence>
<evidence type="ECO:0000256" key="1">
    <source>
        <dbReference type="SAM" id="MobiDB-lite"/>
    </source>
</evidence>
<organism evidence="2 3">
    <name type="scientific">Streptomyces cinnamoneus</name>
    <name type="common">Streptoverticillium cinnamoneum</name>
    <dbReference type="NCBI Taxonomy" id="53446"/>
    <lineage>
        <taxon>Bacteria</taxon>
        <taxon>Bacillati</taxon>
        <taxon>Actinomycetota</taxon>
        <taxon>Actinomycetes</taxon>
        <taxon>Kitasatosporales</taxon>
        <taxon>Streptomycetaceae</taxon>
        <taxon>Streptomyces</taxon>
        <taxon>Streptomyces cinnamoneus group</taxon>
    </lineage>
</organism>
<proteinExistence type="predicted"/>
<reference evidence="2" key="1">
    <citation type="journal article" date="2014" name="Int. J. Syst. Evol. Microbiol.">
        <title>Complete genome sequence of Corynebacterium casei LMG S-19264T (=DSM 44701T), isolated from a smear-ripened cheese.</title>
        <authorList>
            <consortium name="US DOE Joint Genome Institute (JGI-PGF)"/>
            <person name="Walter F."/>
            <person name="Albersmeier A."/>
            <person name="Kalinowski J."/>
            <person name="Ruckert C."/>
        </authorList>
    </citation>
    <scope>NUCLEOTIDE SEQUENCE</scope>
    <source>
        <strain evidence="2">JCM 4633</strain>
    </source>
</reference>
<dbReference type="RefSeq" id="WP_190109874.1">
    <property type="nucleotide sequence ID" value="NZ_BMVB01000007.1"/>
</dbReference>
<comment type="caution">
    <text evidence="2">The sequence shown here is derived from an EMBL/GenBank/DDBJ whole genome shotgun (WGS) entry which is preliminary data.</text>
</comment>
<name>A0A918WIB6_STRCJ</name>
<dbReference type="EMBL" id="BMVB01000007">
    <property type="protein sequence ID" value="GHC48937.1"/>
    <property type="molecule type" value="Genomic_DNA"/>
</dbReference>
<gene>
    <name evidence="2" type="ORF">GCM10010507_25730</name>
</gene>
<feature type="region of interest" description="Disordered" evidence="1">
    <location>
        <begin position="554"/>
        <end position="625"/>
    </location>
</feature>
<evidence type="ECO:0000313" key="2">
    <source>
        <dbReference type="EMBL" id="GHC48937.1"/>
    </source>
</evidence>
<dbReference type="AlphaFoldDB" id="A0A918WIB6"/>
<evidence type="ECO:0000313" key="3">
    <source>
        <dbReference type="Proteomes" id="UP000646244"/>
    </source>
</evidence>
<protein>
    <submittedName>
        <fullName evidence="2">Uncharacterized protein</fullName>
    </submittedName>
</protein>